<accession>A0AAV8RHB0</accession>
<evidence type="ECO:0000256" key="1">
    <source>
        <dbReference type="ARBA" id="ARBA00004167"/>
    </source>
</evidence>
<dbReference type="InterPro" id="IPR039306">
    <property type="entry name" value="MYOB"/>
</dbReference>
<comment type="subcellular location">
    <subcellularLocation>
        <location evidence="1">Membrane</location>
        <topology evidence="1">Single-pass membrane protein</topology>
    </subcellularLocation>
</comment>
<dbReference type="Pfam" id="PF04576">
    <property type="entry name" value="Zein-binding"/>
    <property type="match status" value="1"/>
</dbReference>
<dbReference type="CDD" id="cd22249">
    <property type="entry name" value="UDM1_RNF168_RNF169-like"/>
    <property type="match status" value="1"/>
</dbReference>
<keyword evidence="8" id="KW-1185">Reference proteome</keyword>
<gene>
    <name evidence="7" type="ORF">OPV22_010388</name>
</gene>
<protein>
    <recommendedName>
        <fullName evidence="6">GTD-binding domain-containing protein</fullName>
    </recommendedName>
</protein>
<sequence length="869" mass="96823">MAAGLSVFRSLGVPTFSSFDTRFYRSLPLLFARRLRNKSEKVATVSWDSRRTTAICSTPEVCGLFHLTYIDHIFGSEKLGFYLDLICETHRLDISSLALCHAHGKLADVHTMCKACLFSLKPETCRSLVGNLGRHFDYSENIQYVDGDGVHACDEGDLVNVPFLKKDETNCSPVKLICSCCAAPFQHKLHVIRLLEDESIKVDVSEVDVSLSSLTGDGMRKTTDKTLVSPTSDYLRNQGLNQSSHVGYGEVKVTTDSDSEVHHIHDGEGKSLAHGAENAKDDLMYQNVEPDNATDIGSSLSGSVSDNKAIGKLNYSDPVSISDNKALQKLIHSAPDNDEPSESVSEMPKSVGELHDVLEISSSTAAGHILDNSNWNQIKTNAIPPQSEFVSKDSQEVPVEDSNVKDKLEQSDAACVSTTYVDDVKDWCAKDINLGISHNASDPGQSMSNHMDMNDAYKLAVGAKGSLPSPRFADVIMGKDSSRVQEDLKLLISQISASRGLESPWHEMTPSPRVYGQDDESVLQNITKTLSLERNESGLESLDGSFVSEVEGESAFERLKRQVELDRKSISLLYKELEEERSASAIAANQAMAMITRLQEEKAAMQMEALHYQRMMEEQAEYDHEALQKCNELLTQREKEMQDLEAEMEIYRKSFTNKLPNDKAVELNGNFHDKELESCNKSRENHVMHQDSRWSNFDSLKNPLSCFEDEEAYLSNCLVKLEKKLHLFSNRGVYDDGSSLLVNDDENGFPEKTCTDIQGLEHLYQKDGPLEVGGILTDENLSRKPSSSFQGNHEDSFDIDKYLKVLNKNDLVALEDEVSSLSQRLEALEADRNFLEHAINSLRNGDAGVHLSLYKFCRFVCNDLDDEGS</sequence>
<dbReference type="GO" id="GO:0080115">
    <property type="term" value="F:myosin XI tail binding"/>
    <property type="evidence" value="ECO:0007669"/>
    <property type="project" value="UniProtKB-ARBA"/>
</dbReference>
<dbReference type="GO" id="GO:0016020">
    <property type="term" value="C:membrane"/>
    <property type="evidence" value="ECO:0007669"/>
    <property type="project" value="UniProtKB-SubCell"/>
</dbReference>
<evidence type="ECO:0000256" key="5">
    <source>
        <dbReference type="SAM" id="Coils"/>
    </source>
</evidence>
<keyword evidence="4" id="KW-0472">Membrane</keyword>
<dbReference type="Proteomes" id="UP001222027">
    <property type="component" value="Unassembled WGS sequence"/>
</dbReference>
<keyword evidence="5" id="KW-0175">Coiled coil</keyword>
<evidence type="ECO:0000259" key="6">
    <source>
        <dbReference type="PROSITE" id="PS51775"/>
    </source>
</evidence>
<keyword evidence="3" id="KW-1133">Transmembrane helix</keyword>
<evidence type="ECO:0000256" key="2">
    <source>
        <dbReference type="ARBA" id="ARBA00022692"/>
    </source>
</evidence>
<evidence type="ECO:0000256" key="4">
    <source>
        <dbReference type="ARBA" id="ARBA00023136"/>
    </source>
</evidence>
<dbReference type="PROSITE" id="PS51775">
    <property type="entry name" value="GTD_BINDING"/>
    <property type="match status" value="1"/>
</dbReference>
<proteinExistence type="predicted"/>
<feature type="domain" description="GTD-binding" evidence="6">
    <location>
        <begin position="554"/>
        <end position="652"/>
    </location>
</feature>
<feature type="coiled-coil region" evidence="5">
    <location>
        <begin position="811"/>
        <end position="845"/>
    </location>
</feature>
<dbReference type="EMBL" id="JAQQAF010000003">
    <property type="protein sequence ID" value="KAJ8499836.1"/>
    <property type="molecule type" value="Genomic_DNA"/>
</dbReference>
<evidence type="ECO:0000313" key="8">
    <source>
        <dbReference type="Proteomes" id="UP001222027"/>
    </source>
</evidence>
<dbReference type="InterPro" id="IPR007656">
    <property type="entry name" value="GTD-bd"/>
</dbReference>
<evidence type="ECO:0000313" key="7">
    <source>
        <dbReference type="EMBL" id="KAJ8499836.1"/>
    </source>
</evidence>
<evidence type="ECO:0000256" key="3">
    <source>
        <dbReference type="ARBA" id="ARBA00022989"/>
    </source>
</evidence>
<keyword evidence="2" id="KW-0812">Transmembrane</keyword>
<dbReference type="AlphaFoldDB" id="A0AAV8RHB0"/>
<comment type="caution">
    <text evidence="7">The sequence shown here is derived from an EMBL/GenBank/DDBJ whole genome shotgun (WGS) entry which is preliminary data.</text>
</comment>
<organism evidence="7 8">
    <name type="scientific">Ensete ventricosum</name>
    <name type="common">Abyssinian banana</name>
    <name type="synonym">Musa ensete</name>
    <dbReference type="NCBI Taxonomy" id="4639"/>
    <lineage>
        <taxon>Eukaryota</taxon>
        <taxon>Viridiplantae</taxon>
        <taxon>Streptophyta</taxon>
        <taxon>Embryophyta</taxon>
        <taxon>Tracheophyta</taxon>
        <taxon>Spermatophyta</taxon>
        <taxon>Magnoliopsida</taxon>
        <taxon>Liliopsida</taxon>
        <taxon>Zingiberales</taxon>
        <taxon>Musaceae</taxon>
        <taxon>Ensete</taxon>
    </lineage>
</organism>
<dbReference type="PANTHER" id="PTHR31448">
    <property type="entry name" value="MYOSIN-BINDING PROTEIN 2"/>
    <property type="match status" value="1"/>
</dbReference>
<name>A0AAV8RHB0_ENSVE</name>
<reference evidence="7 8" key="1">
    <citation type="submission" date="2022-12" db="EMBL/GenBank/DDBJ databases">
        <title>Chromosome-scale assembly of the Ensete ventricosum genome.</title>
        <authorList>
            <person name="Dussert Y."/>
            <person name="Stocks J."/>
            <person name="Wendawek A."/>
            <person name="Woldeyes F."/>
            <person name="Nichols R.A."/>
            <person name="Borrell J.S."/>
        </authorList>
    </citation>
    <scope>NUCLEOTIDE SEQUENCE [LARGE SCALE GENOMIC DNA]</scope>
    <source>
        <strain evidence="8">cv. Maze</strain>
        <tissue evidence="7">Seeds</tissue>
    </source>
</reference>
<feature type="coiled-coil region" evidence="5">
    <location>
        <begin position="560"/>
        <end position="654"/>
    </location>
</feature>
<dbReference type="PANTHER" id="PTHR31448:SF32">
    <property type="entry name" value="MYOSIN-BINDING PROTEIN 1"/>
    <property type="match status" value="1"/>
</dbReference>